<dbReference type="Pfam" id="PF05593">
    <property type="entry name" value="RHS_repeat"/>
    <property type="match status" value="2"/>
</dbReference>
<proteinExistence type="predicted"/>
<dbReference type="EMBL" id="PQLX01000001">
    <property type="protein sequence ID" value="POU67943.1"/>
    <property type="molecule type" value="Genomic_DNA"/>
</dbReference>
<gene>
    <name evidence="1" type="ORF">C3430_02315</name>
</gene>
<dbReference type="InterPro" id="IPR031325">
    <property type="entry name" value="RHS_repeat"/>
</dbReference>
<dbReference type="PANTHER" id="PTHR32305">
    <property type="match status" value="1"/>
</dbReference>
<evidence type="ECO:0000313" key="1">
    <source>
        <dbReference type="EMBL" id="POU67943.1"/>
    </source>
</evidence>
<dbReference type="Proteomes" id="UP000237003">
    <property type="component" value="Unassembled WGS sequence"/>
</dbReference>
<dbReference type="InterPro" id="IPR050708">
    <property type="entry name" value="T6SS_VgrG/RHS"/>
</dbReference>
<organism evidence="1 2">
    <name type="scientific">Citrobacter amalonaticus</name>
    <dbReference type="NCBI Taxonomy" id="35703"/>
    <lineage>
        <taxon>Bacteria</taxon>
        <taxon>Pseudomonadati</taxon>
        <taxon>Pseudomonadota</taxon>
        <taxon>Gammaproteobacteria</taxon>
        <taxon>Enterobacterales</taxon>
        <taxon>Enterobacteriaceae</taxon>
        <taxon>Citrobacter</taxon>
    </lineage>
</organism>
<comment type="caution">
    <text evidence="1">The sequence shown here is derived from an EMBL/GenBank/DDBJ whole genome shotgun (WGS) entry which is preliminary data.</text>
</comment>
<name>A0A2S4S246_CITAM</name>
<protein>
    <recommendedName>
        <fullName evidence="3">RHS repeat protein</fullName>
    </recommendedName>
</protein>
<dbReference type="Gene3D" id="2.180.10.10">
    <property type="entry name" value="RHS repeat-associated core"/>
    <property type="match status" value="2"/>
</dbReference>
<reference evidence="1 2" key="1">
    <citation type="submission" date="2018-01" db="EMBL/GenBank/DDBJ databases">
        <title>Complete genome sequences of 14 Citrobacter spp. isolated from plant in Canada.</title>
        <authorList>
            <person name="Bhandare S.G."/>
            <person name="Colavecchio A."/>
            <person name="Jeukens J."/>
            <person name="Emond-Rheault J.-G."/>
            <person name="Freschi L."/>
            <person name="Hamel J."/>
            <person name="Kukavica-Ibrulj I."/>
            <person name="Levesque R."/>
            <person name="Goodridge L."/>
        </authorList>
    </citation>
    <scope>NUCLEOTIDE SEQUENCE [LARGE SCALE GENOMIC DNA]</scope>
    <source>
        <strain evidence="1 2">S1285</strain>
    </source>
</reference>
<dbReference type="OrthoDB" id="7030285at2"/>
<dbReference type="InterPro" id="IPR006530">
    <property type="entry name" value="YD"/>
</dbReference>
<sequence length="1313" mass="146324">MLQRLIMSKNYYTHTPNFISSASEDVDPRTRLFGFQHHLGIVTGNNGMGPELELTMSYSPTTSKDYYLLGIGVSPGLTTYDKNSFTLNINTGEQYITSENVDSDDDYFEIKQCKIKSFIAEKLDKNNYRIIDHDGNTTNLQDVSSGVCLPVSIYSPLGRGLYLEWNYDDYGRIYLQSVTDDNSDTLYYSEYDKNNKGLIIKFLPESQEHDESYTLTFSTSNGYLTHVAHSALSYNTGWNYTYTDVGVSGLLTLTKIQTPTGLTKEAVYNGGLTNCIMMFPDGSGQAPLPAVTQLTVTPGFNQPPQITTFAPVEGPFKNYLGWGGQMGAAWSPDSDNLYNVLDENYQYQTVETLVSGDPDEADIVTTYIYNSYHLLLSRVTTQAETTYQVDLTYYALPGNSFDQQPPQFQFRKLQKETWSNDEGSYSKYTGSTYDEDGNLTKKIDLCDADGAATVNSTITDSVYYSVNGESDSADMSAGCPADPVGFPRWLKSETITSPVVSGYDDVPVITTLYRYQKFDVLSSAIPLSYAIFPVQETHTSSAAPSPSGRLLSKIMSYYADSSSSDYGRPLQQQLNTYDINDNSGNTYYSQAIHFSWQITGDMLSQSQIITTHDGNTVTNSMTSSRLTQRVWSVTDAAKNITEITYDPLGRVISEVRNKGTEYESINTSSYYLETLNNSISAIYTIKSDDLGNASRIDHDSMGRLIKHQRNAPDFNAPDTWSIISTTNWDSFGRQHDSTSQDYTDPSIDNINANYSVTAQAQFDHWGQQSLTILSTGQNQFSANNPVLRSTRSQLQVADQSLLLGSALSEYNVFDTLWRQSTLDSSGKVYAQSIYEYDGLGQLRKETDPLQRVTTYTYDPFGRIATKTLPNGDVLGWTYEPFSYAALANQIKLNNRVMGSRTFDGLGRIWNTASGGRQNSATYSGEKTVPDTATNALGQTLSFSYISELNNSLHTVNGATISQSYAYEKKTGRLQAMKESGSRSNTFSWYPSGQAYEPTFTNTAGVVRSTSTKWTLMGQPLSYRDVGLRESSLHYDDFGRLHVYEDPQVTITLTPDPAGRLSTQKVEAKNNSDSLLTTLYWDDFSREQGREIKPSSGSTLYIGQTFYLNNQLETRTITLKGETEKDDIILRNESFLYDERSRLTKYTCIGSELPVDAYGNSFTEQHFELDSYSNILSCLTTLSDGSVDTAIFNYENEKDPCQLTSVSHSLSGLYPDYVELHYNDAGYMTTDEAGRTLTYDEAGRLTSVTGTDGGSEYAYDAFNQLVMQSLGNQDICELYYNGERLMSEINTNKNQITRNIPGVSGTSAISTEPL</sequence>
<accession>A0A2S4S246</accession>
<evidence type="ECO:0000313" key="2">
    <source>
        <dbReference type="Proteomes" id="UP000237003"/>
    </source>
</evidence>
<dbReference type="NCBIfam" id="TIGR01643">
    <property type="entry name" value="YD_repeat_2x"/>
    <property type="match status" value="1"/>
</dbReference>
<evidence type="ECO:0008006" key="3">
    <source>
        <dbReference type="Google" id="ProtNLM"/>
    </source>
</evidence>
<dbReference type="PANTHER" id="PTHR32305:SF15">
    <property type="entry name" value="PROTEIN RHSA-RELATED"/>
    <property type="match status" value="1"/>
</dbReference>